<dbReference type="Proteomes" id="UP000030185">
    <property type="component" value="Unassembled WGS sequence"/>
</dbReference>
<dbReference type="InterPro" id="IPR002701">
    <property type="entry name" value="CM_II_prokaryot"/>
</dbReference>
<dbReference type="InterPro" id="IPR036263">
    <property type="entry name" value="Chorismate_II_sf"/>
</dbReference>
<accession>A0A098LCK7</accession>
<comment type="caution">
    <text evidence="5">The sequence shown here is derived from an EMBL/GenBank/DDBJ whole genome shotgun (WGS) entry which is preliminary data.</text>
</comment>
<dbReference type="PANTHER" id="PTHR43018:SF1">
    <property type="entry name" value="PROTEIN AROA(G)"/>
    <property type="match status" value="1"/>
</dbReference>
<dbReference type="Pfam" id="PF00793">
    <property type="entry name" value="DAHP_synth_1"/>
    <property type="match status" value="1"/>
</dbReference>
<dbReference type="PANTHER" id="PTHR43018">
    <property type="entry name" value="PHOSPHO-2-DEHYDRO-3-DEOXYHEPTONATE ALDOLASE"/>
    <property type="match status" value="1"/>
</dbReference>
<evidence type="ECO:0000256" key="3">
    <source>
        <dbReference type="SAM" id="Coils"/>
    </source>
</evidence>
<keyword evidence="2" id="KW-0808">Transferase</keyword>
<organism evidence="5 6">
    <name type="scientific">Sporocytophaga myxococcoides</name>
    <dbReference type="NCBI Taxonomy" id="153721"/>
    <lineage>
        <taxon>Bacteria</taxon>
        <taxon>Pseudomonadati</taxon>
        <taxon>Bacteroidota</taxon>
        <taxon>Cytophagia</taxon>
        <taxon>Cytophagales</taxon>
        <taxon>Cytophagaceae</taxon>
        <taxon>Sporocytophaga</taxon>
    </lineage>
</organism>
<dbReference type="InterPro" id="IPR006218">
    <property type="entry name" value="DAHP1/KDSA"/>
</dbReference>
<dbReference type="GO" id="GO:0046417">
    <property type="term" value="P:chorismate metabolic process"/>
    <property type="evidence" value="ECO:0007669"/>
    <property type="project" value="InterPro"/>
</dbReference>
<keyword evidence="6" id="KW-1185">Reference proteome</keyword>
<keyword evidence="3" id="KW-0175">Coiled coil</keyword>
<dbReference type="PROSITE" id="PS51168">
    <property type="entry name" value="CHORISMATE_MUT_2"/>
    <property type="match status" value="1"/>
</dbReference>
<evidence type="ECO:0000313" key="6">
    <source>
        <dbReference type="Proteomes" id="UP000030185"/>
    </source>
</evidence>
<dbReference type="GO" id="GO:0016740">
    <property type="term" value="F:transferase activity"/>
    <property type="evidence" value="ECO:0007669"/>
    <property type="project" value="UniProtKB-KW"/>
</dbReference>
<dbReference type="eggNOG" id="COG1605">
    <property type="taxonomic scope" value="Bacteria"/>
</dbReference>
<dbReference type="EMBL" id="BBLT01000002">
    <property type="protein sequence ID" value="GAL84214.1"/>
    <property type="molecule type" value="Genomic_DNA"/>
</dbReference>
<protein>
    <recommendedName>
        <fullName evidence="1">chorismate mutase</fullName>
        <ecNumber evidence="1">5.4.99.5</ecNumber>
    </recommendedName>
</protein>
<dbReference type="InterPro" id="IPR036979">
    <property type="entry name" value="CM_dom_sf"/>
</dbReference>
<evidence type="ECO:0000259" key="4">
    <source>
        <dbReference type="PROSITE" id="PS51168"/>
    </source>
</evidence>
<dbReference type="Pfam" id="PF01817">
    <property type="entry name" value="CM_2"/>
    <property type="match status" value="1"/>
</dbReference>
<dbReference type="SUPFAM" id="SSF48600">
    <property type="entry name" value="Chorismate mutase II"/>
    <property type="match status" value="1"/>
</dbReference>
<gene>
    <name evidence="5" type="ORF">MYP_1442</name>
</gene>
<evidence type="ECO:0000256" key="1">
    <source>
        <dbReference type="ARBA" id="ARBA00012404"/>
    </source>
</evidence>
<dbReference type="STRING" id="153721.MYP_1442"/>
<dbReference type="Gene3D" id="1.20.59.10">
    <property type="entry name" value="Chorismate mutase"/>
    <property type="match status" value="1"/>
</dbReference>
<dbReference type="AlphaFoldDB" id="A0A098LCK7"/>
<dbReference type="GO" id="GO:0004106">
    <property type="term" value="F:chorismate mutase activity"/>
    <property type="evidence" value="ECO:0007669"/>
    <property type="project" value="UniProtKB-EC"/>
</dbReference>
<dbReference type="InterPro" id="IPR052899">
    <property type="entry name" value="Class-I_DAHP_synthase"/>
</dbReference>
<dbReference type="SMART" id="SM00830">
    <property type="entry name" value="CM_2"/>
    <property type="match status" value="1"/>
</dbReference>
<dbReference type="Gene3D" id="3.20.20.70">
    <property type="entry name" value="Aldolase class I"/>
    <property type="match status" value="1"/>
</dbReference>
<sequence length="368" mass="41510">MEVNLQVNPLEKWAKVKGKPLVIAGPCSAETPEQLMATAKLLKDLGKVDVLRAGIWKPRTRPNSFEGAGAEGLKWLADVKKELGIPVGTEVANTQHVEEALKYGIDVLWIGARTTVSPFSVQEMADALQGVKNVAVLVKNPTHPELPLWIGAFERLYRAGIRDLAAIHRGFATSDKSKFRNIPMWQIPIELRRIAPQIPIICDPSHIGGKRDLIFEISQKALDLNFDGLMIETHITPEKAWSDADQQVTPARLSEILSELKVRKDSSTDKDFNDHLDDLRKKIDNLDRELIEVLAARMAIVEKIGEYKRENNVTTYQVKRWDDIMKNRADLATKMSLNPEYIIEIYKIIHEESIRKQTEIMKAVASKA</sequence>
<evidence type="ECO:0000313" key="5">
    <source>
        <dbReference type="EMBL" id="GAL84214.1"/>
    </source>
</evidence>
<feature type="domain" description="Chorismate mutase" evidence="4">
    <location>
        <begin position="270"/>
        <end position="361"/>
    </location>
</feature>
<dbReference type="eggNOG" id="COG2876">
    <property type="taxonomic scope" value="Bacteria"/>
</dbReference>
<feature type="coiled-coil region" evidence="3">
    <location>
        <begin position="269"/>
        <end position="296"/>
    </location>
</feature>
<name>A0A098LCK7_9BACT</name>
<dbReference type="InterPro" id="IPR013785">
    <property type="entry name" value="Aldolase_TIM"/>
</dbReference>
<dbReference type="OrthoDB" id="9780456at2"/>
<reference evidence="5 6" key="1">
    <citation type="submission" date="2014-09" db="EMBL/GenBank/DDBJ databases">
        <title>Sporocytophaga myxococcoides PG-01 genome sequencing.</title>
        <authorList>
            <person name="Liu L."/>
            <person name="Gao P.J."/>
            <person name="Chen G.J."/>
            <person name="Wang L.S."/>
        </authorList>
    </citation>
    <scope>NUCLEOTIDE SEQUENCE [LARGE SCALE GENOMIC DNA]</scope>
    <source>
        <strain evidence="5 6">PG-01</strain>
    </source>
</reference>
<dbReference type="EC" id="5.4.99.5" evidence="1"/>
<dbReference type="SUPFAM" id="SSF51569">
    <property type="entry name" value="Aldolase"/>
    <property type="match status" value="1"/>
</dbReference>
<proteinExistence type="predicted"/>
<dbReference type="RefSeq" id="WP_045460396.1">
    <property type="nucleotide sequence ID" value="NZ_BBLT01000002.1"/>
</dbReference>
<evidence type="ECO:0000256" key="2">
    <source>
        <dbReference type="ARBA" id="ARBA00022679"/>
    </source>
</evidence>